<evidence type="ECO:0000256" key="7">
    <source>
        <dbReference type="PROSITE-ProRule" id="PRU00433"/>
    </source>
</evidence>
<evidence type="ECO:0000256" key="1">
    <source>
        <dbReference type="ARBA" id="ARBA00004196"/>
    </source>
</evidence>
<dbReference type="Gene3D" id="1.10.760.10">
    <property type="entry name" value="Cytochrome c-like domain"/>
    <property type="match status" value="2"/>
</dbReference>
<dbReference type="InterPro" id="IPR051395">
    <property type="entry name" value="Cytochrome_c_Peroxidase/MauG"/>
</dbReference>
<dbReference type="AlphaFoldDB" id="A0A1I3MH79"/>
<evidence type="ECO:0000256" key="4">
    <source>
        <dbReference type="ARBA" id="ARBA00022729"/>
    </source>
</evidence>
<evidence type="ECO:0000256" key="2">
    <source>
        <dbReference type="ARBA" id="ARBA00022617"/>
    </source>
</evidence>
<keyword evidence="10" id="KW-1185">Reference proteome</keyword>
<dbReference type="InterPro" id="IPR009056">
    <property type="entry name" value="Cyt_c-like_dom"/>
</dbReference>
<keyword evidence="6 7" id="KW-0408">Iron</keyword>
<evidence type="ECO:0000313" key="9">
    <source>
        <dbReference type="EMBL" id="SFI96261.1"/>
    </source>
</evidence>
<protein>
    <submittedName>
        <fullName evidence="9">Cytochrome c peroxidase</fullName>
    </submittedName>
</protein>
<keyword evidence="3 7" id="KW-0479">Metal-binding</keyword>
<accession>A0A1I3MH79</accession>
<dbReference type="Gene3D" id="1.20.1420.20">
    <property type="entry name" value="M75 peptidase, HXXE motif"/>
    <property type="match status" value="1"/>
</dbReference>
<dbReference type="InterPro" id="IPR004852">
    <property type="entry name" value="Di-haem_cyt_c_peroxidsae"/>
</dbReference>
<dbReference type="EMBL" id="FORM01000003">
    <property type="protein sequence ID" value="SFI96261.1"/>
    <property type="molecule type" value="Genomic_DNA"/>
</dbReference>
<evidence type="ECO:0000256" key="3">
    <source>
        <dbReference type="ARBA" id="ARBA00022723"/>
    </source>
</evidence>
<organism evidence="9 10">
    <name type="scientific">Olleya namhaensis</name>
    <dbReference type="NCBI Taxonomy" id="1144750"/>
    <lineage>
        <taxon>Bacteria</taxon>
        <taxon>Pseudomonadati</taxon>
        <taxon>Bacteroidota</taxon>
        <taxon>Flavobacteriia</taxon>
        <taxon>Flavobacteriales</taxon>
        <taxon>Flavobacteriaceae</taxon>
    </lineage>
</organism>
<dbReference type="GO" id="GO:0009055">
    <property type="term" value="F:electron transfer activity"/>
    <property type="evidence" value="ECO:0007669"/>
    <property type="project" value="InterPro"/>
</dbReference>
<dbReference type="PROSITE" id="PS51007">
    <property type="entry name" value="CYTC"/>
    <property type="match status" value="2"/>
</dbReference>
<dbReference type="Pfam" id="PF03150">
    <property type="entry name" value="CCP_MauG"/>
    <property type="match status" value="1"/>
</dbReference>
<dbReference type="Proteomes" id="UP000199559">
    <property type="component" value="Unassembled WGS sequence"/>
</dbReference>
<dbReference type="STRING" id="1144750.SAMN05443431_103159"/>
<evidence type="ECO:0000259" key="8">
    <source>
        <dbReference type="PROSITE" id="PS51007"/>
    </source>
</evidence>
<keyword evidence="2 7" id="KW-0349">Heme</keyword>
<dbReference type="GO" id="GO:0030313">
    <property type="term" value="C:cell envelope"/>
    <property type="evidence" value="ECO:0007669"/>
    <property type="project" value="UniProtKB-SubCell"/>
</dbReference>
<dbReference type="InterPro" id="IPR038352">
    <property type="entry name" value="Imelysin_sf"/>
</dbReference>
<feature type="domain" description="Cytochrome c" evidence="8">
    <location>
        <begin position="315"/>
        <end position="448"/>
    </location>
</feature>
<dbReference type="InterPro" id="IPR036909">
    <property type="entry name" value="Cyt_c-like_dom_sf"/>
</dbReference>
<feature type="domain" description="Cytochrome c" evidence="8">
    <location>
        <begin position="467"/>
        <end position="607"/>
    </location>
</feature>
<sequence>MEIHFVYYNLNMKSHHSFLIILTLLLSLSACKTDKTETIDVINWKVAQNYYIENIDLASKYLDSLKVEGLKGKNTKHYFTLAREAFKKAEPFASYLNPEVGHRTNGPALPVYKEDTGKILKPIGLQKIEESIYNQDTSITDFNQEIYVTQGLFAILKGNMQNRALTPQRFFIATHQQLLRIVSLGMSGFDTPVSHLGIKESAISLKSLQTVYNNTIKSSILKKNKTLDDTFNNSILKAINYIKQNQDFDSFDRFTFTRDYLNPITRHWVSIRKTADIWKPTNTEPFNFDAPTFFESNSFNLNYFTTTTNRNPSDKQIALGEKLFFDTQLSANNSMACVTCHSPALGYADALTVNLDNNGNKLQRNTPTLINSAFQKSFFWDGRSETMIEQISSVFLNDKEFNTNVHTFSEAILQDTTYIKLFKEAYGQVPKNNTNVIKALSSYISTLNGFDSKFDKNIRGELDNFTDEETLGYNLFMGKALCATCHFMPLTSGTVPPFFTETEKEVIGVPKTAKNNKLDDDSGFYYKYKEDLHKGMFKTPTVRNIAITGPYMHNGVYNTLEDVLNFYNLGGGGGLGFDLEHQTLPFDNLNLTETEQQAIIAYLETLTDVPKINTLKQPL</sequence>
<dbReference type="PANTHER" id="PTHR30600">
    <property type="entry name" value="CYTOCHROME C PEROXIDASE-RELATED"/>
    <property type="match status" value="1"/>
</dbReference>
<comment type="subcellular location">
    <subcellularLocation>
        <location evidence="1">Cell envelope</location>
    </subcellularLocation>
</comment>
<dbReference type="SUPFAM" id="SSF46626">
    <property type="entry name" value="Cytochrome c"/>
    <property type="match status" value="2"/>
</dbReference>
<keyword evidence="4" id="KW-0732">Signal</keyword>
<evidence type="ECO:0000313" key="10">
    <source>
        <dbReference type="Proteomes" id="UP000199559"/>
    </source>
</evidence>
<dbReference type="GO" id="GO:0046872">
    <property type="term" value="F:metal ion binding"/>
    <property type="evidence" value="ECO:0007669"/>
    <property type="project" value="UniProtKB-KW"/>
</dbReference>
<dbReference type="GO" id="GO:0020037">
    <property type="term" value="F:heme binding"/>
    <property type="evidence" value="ECO:0007669"/>
    <property type="project" value="InterPro"/>
</dbReference>
<reference evidence="10" key="1">
    <citation type="submission" date="2016-10" db="EMBL/GenBank/DDBJ databases">
        <authorList>
            <person name="Varghese N."/>
            <person name="Submissions S."/>
        </authorList>
    </citation>
    <scope>NUCLEOTIDE SEQUENCE [LARGE SCALE GENOMIC DNA]</scope>
    <source>
        <strain evidence="10">DSM 28881</strain>
    </source>
</reference>
<gene>
    <name evidence="9" type="ORF">SAMN05443431_103159</name>
</gene>
<keyword evidence="9" id="KW-0575">Peroxidase</keyword>
<evidence type="ECO:0000256" key="6">
    <source>
        <dbReference type="ARBA" id="ARBA00023004"/>
    </source>
</evidence>
<dbReference type="PANTHER" id="PTHR30600:SF10">
    <property type="entry name" value="BLL6722 PROTEIN"/>
    <property type="match status" value="1"/>
</dbReference>
<proteinExistence type="predicted"/>
<keyword evidence="5" id="KW-0560">Oxidoreductase</keyword>
<dbReference type="GO" id="GO:0004130">
    <property type="term" value="F:cytochrome-c peroxidase activity"/>
    <property type="evidence" value="ECO:0007669"/>
    <property type="project" value="TreeGrafter"/>
</dbReference>
<evidence type="ECO:0000256" key="5">
    <source>
        <dbReference type="ARBA" id="ARBA00023002"/>
    </source>
</evidence>
<name>A0A1I3MH79_9FLAO</name>